<keyword evidence="2" id="KW-1185">Reference proteome</keyword>
<evidence type="ECO:0000313" key="1">
    <source>
        <dbReference type="EMBL" id="CAG7786720.1"/>
    </source>
</evidence>
<dbReference type="AlphaFoldDB" id="A0A8J2KHA4"/>
<comment type="caution">
    <text evidence="1">The sequence shown here is derived from an EMBL/GenBank/DDBJ whole genome shotgun (WGS) entry which is preliminary data.</text>
</comment>
<name>A0A8J2KHA4_9HEXA</name>
<sequence>CTSIKAEVRTKLKGNVLVGPGDSG</sequence>
<feature type="non-terminal residue" evidence="1">
    <location>
        <position position="1"/>
    </location>
</feature>
<protein>
    <submittedName>
        <fullName evidence="1">Uncharacterized protein</fullName>
    </submittedName>
</protein>
<gene>
    <name evidence="1" type="ORF">AFUS01_LOCUS25275</name>
</gene>
<proteinExistence type="predicted"/>
<dbReference type="EMBL" id="CAJVCH010323889">
    <property type="protein sequence ID" value="CAG7786720.1"/>
    <property type="molecule type" value="Genomic_DNA"/>
</dbReference>
<reference evidence="1" key="1">
    <citation type="submission" date="2021-06" db="EMBL/GenBank/DDBJ databases">
        <authorList>
            <person name="Hodson N. C."/>
            <person name="Mongue J. A."/>
            <person name="Jaron S. K."/>
        </authorList>
    </citation>
    <scope>NUCLEOTIDE SEQUENCE</scope>
</reference>
<evidence type="ECO:0000313" key="2">
    <source>
        <dbReference type="Proteomes" id="UP000708208"/>
    </source>
</evidence>
<organism evidence="1 2">
    <name type="scientific">Allacma fusca</name>
    <dbReference type="NCBI Taxonomy" id="39272"/>
    <lineage>
        <taxon>Eukaryota</taxon>
        <taxon>Metazoa</taxon>
        <taxon>Ecdysozoa</taxon>
        <taxon>Arthropoda</taxon>
        <taxon>Hexapoda</taxon>
        <taxon>Collembola</taxon>
        <taxon>Symphypleona</taxon>
        <taxon>Sminthuridae</taxon>
        <taxon>Allacma</taxon>
    </lineage>
</organism>
<dbReference type="Proteomes" id="UP000708208">
    <property type="component" value="Unassembled WGS sequence"/>
</dbReference>
<accession>A0A8J2KHA4</accession>